<feature type="region of interest" description="Disordered" evidence="1">
    <location>
        <begin position="1"/>
        <end position="380"/>
    </location>
</feature>
<evidence type="ECO:0000256" key="1">
    <source>
        <dbReference type="SAM" id="MobiDB-lite"/>
    </source>
</evidence>
<feature type="transmembrane region" description="Helical" evidence="2">
    <location>
        <begin position="524"/>
        <end position="547"/>
    </location>
</feature>
<feature type="compositionally biased region" description="Basic and acidic residues" evidence="1">
    <location>
        <begin position="628"/>
        <end position="640"/>
    </location>
</feature>
<feature type="compositionally biased region" description="Polar residues" evidence="1">
    <location>
        <begin position="351"/>
        <end position="380"/>
    </location>
</feature>
<accession>A0ABR3EUJ2</accession>
<feature type="region of interest" description="Disordered" evidence="1">
    <location>
        <begin position="930"/>
        <end position="953"/>
    </location>
</feature>
<organism evidence="3 4">
    <name type="scientific">Marasmius crinis-equi</name>
    <dbReference type="NCBI Taxonomy" id="585013"/>
    <lineage>
        <taxon>Eukaryota</taxon>
        <taxon>Fungi</taxon>
        <taxon>Dikarya</taxon>
        <taxon>Basidiomycota</taxon>
        <taxon>Agaricomycotina</taxon>
        <taxon>Agaricomycetes</taxon>
        <taxon>Agaricomycetidae</taxon>
        <taxon>Agaricales</taxon>
        <taxon>Marasmiineae</taxon>
        <taxon>Marasmiaceae</taxon>
        <taxon>Marasmius</taxon>
    </lineage>
</organism>
<keyword evidence="2" id="KW-1133">Transmembrane helix</keyword>
<feature type="compositionally biased region" description="Low complexity" evidence="1">
    <location>
        <begin position="11"/>
        <end position="156"/>
    </location>
</feature>
<feature type="compositionally biased region" description="Polar residues" evidence="1">
    <location>
        <begin position="883"/>
        <end position="899"/>
    </location>
</feature>
<feature type="compositionally biased region" description="Low complexity" evidence="1">
    <location>
        <begin position="163"/>
        <end position="350"/>
    </location>
</feature>
<dbReference type="EMBL" id="JBAHYK010001854">
    <property type="protein sequence ID" value="KAL0566565.1"/>
    <property type="molecule type" value="Genomic_DNA"/>
</dbReference>
<evidence type="ECO:0000313" key="4">
    <source>
        <dbReference type="Proteomes" id="UP001465976"/>
    </source>
</evidence>
<evidence type="ECO:0000256" key="2">
    <source>
        <dbReference type="SAM" id="Phobius"/>
    </source>
</evidence>
<name>A0ABR3EUJ2_9AGAR</name>
<feature type="compositionally biased region" description="Basic and acidic residues" evidence="1">
    <location>
        <begin position="935"/>
        <end position="948"/>
    </location>
</feature>
<feature type="compositionally biased region" description="Polar residues" evidence="1">
    <location>
        <begin position="1"/>
        <end position="10"/>
    </location>
</feature>
<keyword evidence="4" id="KW-1185">Reference proteome</keyword>
<feature type="compositionally biased region" description="Polar residues" evidence="1">
    <location>
        <begin position="761"/>
        <end position="777"/>
    </location>
</feature>
<feature type="region of interest" description="Disordered" evidence="1">
    <location>
        <begin position="611"/>
        <end position="642"/>
    </location>
</feature>
<keyword evidence="2" id="KW-0472">Membrane</keyword>
<dbReference type="Proteomes" id="UP001465976">
    <property type="component" value="Unassembled WGS sequence"/>
</dbReference>
<reference evidence="3 4" key="1">
    <citation type="submission" date="2024-02" db="EMBL/GenBank/DDBJ databases">
        <title>A draft genome for the cacao thread blight pathogen Marasmius crinis-equi.</title>
        <authorList>
            <person name="Cohen S.P."/>
            <person name="Baruah I.K."/>
            <person name="Amoako-Attah I."/>
            <person name="Bukari Y."/>
            <person name="Meinhardt L.W."/>
            <person name="Bailey B.A."/>
        </authorList>
    </citation>
    <scope>NUCLEOTIDE SEQUENCE [LARGE SCALE GENOMIC DNA]</scope>
    <source>
        <strain evidence="3 4">GH-76</strain>
    </source>
</reference>
<proteinExistence type="predicted"/>
<feature type="region of interest" description="Disordered" evidence="1">
    <location>
        <begin position="883"/>
        <end position="904"/>
    </location>
</feature>
<feature type="compositionally biased region" description="Low complexity" evidence="1">
    <location>
        <begin position="741"/>
        <end position="756"/>
    </location>
</feature>
<evidence type="ECO:0000313" key="3">
    <source>
        <dbReference type="EMBL" id="KAL0566565.1"/>
    </source>
</evidence>
<sequence length="981" mass="102243">MSDSELSSNNEPTSSVETEVTSPSTDVSPPSTSPTSPTSTSDTLATDTTTTIPASSTVLDTGSTPSTSSTSLSSINNDDSASTTSTDSTVVPTSTSVTPPTTTEAETQTTPTTSDGQTSGESDTGSSTSQSTQAKSEEGTTTDSTTVAETTSADSTLTQTDNPSTFTSPPESTTQGTETIESTTVVDTTSGETTPTTTVDTSPTETLTDPPETQTDPTTQGTEATSNTSVDSTSVTDTTPTATLTDTPPTGTLTDGTAAQTDPPPETQTGPTTQETQTTSNTSVDSTNVTDTTPTTTLADPTTSQTDITATATTPPDSQTTVTTLETSPTTSVDFTTATETTSGEISSGTVLGQPTSSDPASFTDTSSSASGITTVSETSNTVATATDTSVTQTAGNTRTGTVTQTVTTTLATASSDSTGTGAPTTTFSSSAATTLTSGQGTETLTNVNTSGFDILTQEAISAPDRLNLSSVPVDTTYVTTEFVTSTLSDGDITLVPTRTATVTGTARPTYTIQPNAFERNKGAILGVIITASILGAIGVFVGIWLCRRRKRKVEGRRHDRSLVGDVTTGRVLIRGHSFPSERSNEWRPPLVEEFAEDDDGTEGHYYEGRTAMSERSGNTSILPVTSYRDRPTTPPRDLDVSSITSAGQDSALHFGTSLLSFDPNQQQINESRFSDSSLEEGGVRTASLISLSAEPTPLESRFSHASLAIPEQDGVIPIISPFADTFSTQEAARNSYWGASGPPSSRTSVSSTVTPKRSESLGSQHSNNAMSVTSSERGWREIEINDNVPRPRGGAASTDVIVPAVNPFGTEESTSLMSRMSMLTSTSLLNPPTRPQFRGTLTDLIQRSQPPSLPPIPAVASPALTDDSFHPEGLLADPAYAQSRSEVVPSQSQGSSESLLDHVDYSRPIADNARDSMSFEDQIVFSRMSGGSEITHEDPIDPFRDPEPGDLLNDVSPVLTILQRSGASASREQVNSPNRT</sequence>
<feature type="region of interest" description="Disordered" evidence="1">
    <location>
        <begin position="735"/>
        <end position="781"/>
    </location>
</feature>
<feature type="compositionally biased region" description="Polar residues" evidence="1">
    <location>
        <begin position="614"/>
        <end position="624"/>
    </location>
</feature>
<gene>
    <name evidence="3" type="ORF">V5O48_015441</name>
</gene>
<comment type="caution">
    <text evidence="3">The sequence shown here is derived from an EMBL/GenBank/DDBJ whole genome shotgun (WGS) entry which is preliminary data.</text>
</comment>
<protein>
    <submittedName>
        <fullName evidence="3">Uncharacterized protein</fullName>
    </submittedName>
</protein>
<keyword evidence="2" id="KW-0812">Transmembrane</keyword>